<proteinExistence type="predicted"/>
<organism evidence="1 2">
    <name type="scientific">Plectonema radiosum NIES-515</name>
    <dbReference type="NCBI Taxonomy" id="2986073"/>
    <lineage>
        <taxon>Bacteria</taxon>
        <taxon>Bacillati</taxon>
        <taxon>Cyanobacteriota</taxon>
        <taxon>Cyanophyceae</taxon>
        <taxon>Oscillatoriophycideae</taxon>
        <taxon>Oscillatoriales</taxon>
        <taxon>Microcoleaceae</taxon>
        <taxon>Plectonema</taxon>
    </lineage>
</organism>
<evidence type="ECO:0000313" key="2">
    <source>
        <dbReference type="Proteomes" id="UP001526143"/>
    </source>
</evidence>
<dbReference type="InterPro" id="IPR007438">
    <property type="entry name" value="DUF488"/>
</dbReference>
<sequence length="140" mass="16016">MNYKAENIQSLILTFGYGNRKDYDEFLKWLEMFNVNCVVDVRFSPRAWSRKWYGTAIEKLCNSINIKYVSHTALGNTSGNKNWIPPNQEEATLALLEISEIAQKETVLLLCAELQSAKCHRVSVANQLHELTGITVKHLE</sequence>
<dbReference type="RefSeq" id="WP_263744790.1">
    <property type="nucleotide sequence ID" value="NZ_JAOWRF010000106.1"/>
</dbReference>
<gene>
    <name evidence="1" type="ORF">OGM63_07045</name>
</gene>
<dbReference type="EMBL" id="JAOWRF010000106">
    <property type="protein sequence ID" value="MCV3213281.1"/>
    <property type="molecule type" value="Genomic_DNA"/>
</dbReference>
<dbReference type="Pfam" id="PF04343">
    <property type="entry name" value="DUF488"/>
    <property type="match status" value="1"/>
</dbReference>
<accession>A0ABT3AVX2</accession>
<name>A0ABT3AVX2_9CYAN</name>
<keyword evidence="2" id="KW-1185">Reference proteome</keyword>
<dbReference type="PANTHER" id="PTHR39337">
    <property type="entry name" value="BLR5642 PROTEIN"/>
    <property type="match status" value="1"/>
</dbReference>
<evidence type="ECO:0000313" key="1">
    <source>
        <dbReference type="EMBL" id="MCV3213281.1"/>
    </source>
</evidence>
<dbReference type="Proteomes" id="UP001526143">
    <property type="component" value="Unassembled WGS sequence"/>
</dbReference>
<comment type="caution">
    <text evidence="1">The sequence shown here is derived from an EMBL/GenBank/DDBJ whole genome shotgun (WGS) entry which is preliminary data.</text>
</comment>
<reference evidence="1 2" key="1">
    <citation type="submission" date="2022-10" db="EMBL/GenBank/DDBJ databases">
        <title>Identification of biosynthetic pathway for the production of the potent trypsin inhibitor radiosumin.</title>
        <authorList>
            <person name="Fewer D.P."/>
            <person name="Delbaje E."/>
            <person name="Ouyang X."/>
            <person name="Agostino P.D."/>
            <person name="Wahlsten M."/>
            <person name="Jokela J."/>
            <person name="Permi P."/>
            <person name="Haapaniemi E."/>
            <person name="Koistinen H."/>
        </authorList>
    </citation>
    <scope>NUCLEOTIDE SEQUENCE [LARGE SCALE GENOMIC DNA]</scope>
    <source>
        <strain evidence="1 2">NIES-515</strain>
    </source>
</reference>
<dbReference type="PANTHER" id="PTHR39337:SF1">
    <property type="entry name" value="BLR5642 PROTEIN"/>
    <property type="match status" value="1"/>
</dbReference>
<protein>
    <submittedName>
        <fullName evidence="1">DUF488 domain-containing protein</fullName>
    </submittedName>
</protein>